<evidence type="ECO:0000256" key="7">
    <source>
        <dbReference type="ARBA" id="ARBA00022777"/>
    </source>
</evidence>
<dbReference type="PROSITE" id="PS50109">
    <property type="entry name" value="HIS_KIN"/>
    <property type="match status" value="1"/>
</dbReference>
<dbReference type="Gene3D" id="6.10.340.10">
    <property type="match status" value="1"/>
</dbReference>
<dbReference type="EMBL" id="BOPO01000004">
    <property type="protein sequence ID" value="GIL25119.1"/>
    <property type="molecule type" value="Genomic_DNA"/>
</dbReference>
<evidence type="ECO:0000256" key="2">
    <source>
        <dbReference type="ARBA" id="ARBA00004236"/>
    </source>
</evidence>
<dbReference type="CDD" id="cd00082">
    <property type="entry name" value="HisKA"/>
    <property type="match status" value="1"/>
</dbReference>
<dbReference type="SMART" id="SM00387">
    <property type="entry name" value="HATPase_c"/>
    <property type="match status" value="1"/>
</dbReference>
<evidence type="ECO:0000256" key="1">
    <source>
        <dbReference type="ARBA" id="ARBA00000085"/>
    </source>
</evidence>
<evidence type="ECO:0000313" key="14">
    <source>
        <dbReference type="EMBL" id="GIL25119.1"/>
    </source>
</evidence>
<keyword evidence="15" id="KW-1185">Reference proteome</keyword>
<dbReference type="PANTHER" id="PTHR45436">
    <property type="entry name" value="SENSOR HISTIDINE KINASE YKOH"/>
    <property type="match status" value="1"/>
</dbReference>
<evidence type="ECO:0000313" key="15">
    <source>
        <dbReference type="Proteomes" id="UP000614996"/>
    </source>
</evidence>
<comment type="caution">
    <text evidence="14">The sequence shown here is derived from an EMBL/GenBank/DDBJ whole genome shotgun (WGS) entry which is preliminary data.</text>
</comment>
<keyword evidence="10 11" id="KW-0472">Membrane</keyword>
<dbReference type="InterPro" id="IPR036097">
    <property type="entry name" value="HisK_dim/P_sf"/>
</dbReference>
<keyword evidence="4" id="KW-0597">Phosphoprotein</keyword>
<comment type="catalytic activity">
    <reaction evidence="1">
        <text>ATP + protein L-histidine = ADP + protein N-phospho-L-histidine.</text>
        <dbReference type="EC" id="2.7.13.3"/>
    </reaction>
</comment>
<reference evidence="15" key="1">
    <citation type="journal article" date="2021" name="Int. J. Syst. Evol. Microbiol.">
        <title>Actinocatenispora comari sp. nov., an endophytic actinomycete isolated from aerial parts of Comarum salesowianum.</title>
        <authorList>
            <person name="Oyunbileg N."/>
            <person name="Iizaka Y."/>
            <person name="Hamada M."/>
            <person name="Davaapurev B.O."/>
            <person name="Fukumoto A."/>
            <person name="Tsetseg B."/>
            <person name="Kato F."/>
            <person name="Tamura T."/>
            <person name="Batkhuu J."/>
            <person name="Anzai Y."/>
        </authorList>
    </citation>
    <scope>NUCLEOTIDE SEQUENCE [LARGE SCALE GENOMIC DNA]</scope>
    <source>
        <strain evidence="15">NUM-2625</strain>
    </source>
</reference>
<evidence type="ECO:0000256" key="10">
    <source>
        <dbReference type="ARBA" id="ARBA00023136"/>
    </source>
</evidence>
<dbReference type="PANTHER" id="PTHR45436:SF5">
    <property type="entry name" value="SENSOR HISTIDINE KINASE TRCS"/>
    <property type="match status" value="1"/>
</dbReference>
<evidence type="ECO:0000259" key="12">
    <source>
        <dbReference type="PROSITE" id="PS50109"/>
    </source>
</evidence>
<dbReference type="SUPFAM" id="SSF55874">
    <property type="entry name" value="ATPase domain of HSP90 chaperone/DNA topoisomerase II/histidine kinase"/>
    <property type="match status" value="1"/>
</dbReference>
<dbReference type="Proteomes" id="UP000614996">
    <property type="component" value="Unassembled WGS sequence"/>
</dbReference>
<dbReference type="Gene3D" id="1.10.287.130">
    <property type="match status" value="1"/>
</dbReference>
<dbReference type="GO" id="GO:0005886">
    <property type="term" value="C:plasma membrane"/>
    <property type="evidence" value="ECO:0007669"/>
    <property type="project" value="UniProtKB-SubCell"/>
</dbReference>
<dbReference type="InterPro" id="IPR003594">
    <property type="entry name" value="HATPase_dom"/>
</dbReference>
<keyword evidence="7 14" id="KW-0418">Kinase</keyword>
<proteinExistence type="predicted"/>
<dbReference type="SUPFAM" id="SSF47384">
    <property type="entry name" value="Homodimeric domain of signal transducing histidine kinase"/>
    <property type="match status" value="1"/>
</dbReference>
<dbReference type="InterPro" id="IPR003661">
    <property type="entry name" value="HisK_dim/P_dom"/>
</dbReference>
<comment type="subcellular location">
    <subcellularLocation>
        <location evidence="2">Cell membrane</location>
    </subcellularLocation>
</comment>
<evidence type="ECO:0000256" key="9">
    <source>
        <dbReference type="ARBA" id="ARBA00023012"/>
    </source>
</evidence>
<dbReference type="CDD" id="cd00075">
    <property type="entry name" value="HATPase"/>
    <property type="match status" value="1"/>
</dbReference>
<feature type="domain" description="Histidine kinase" evidence="12">
    <location>
        <begin position="140"/>
        <end position="354"/>
    </location>
</feature>
<dbReference type="RefSeq" id="WP_225918267.1">
    <property type="nucleotide sequence ID" value="NZ_BOPO01000004.1"/>
</dbReference>
<organism evidence="14 15">
    <name type="scientific">Actinocatenispora comari</name>
    <dbReference type="NCBI Taxonomy" id="2807577"/>
    <lineage>
        <taxon>Bacteria</taxon>
        <taxon>Bacillati</taxon>
        <taxon>Actinomycetota</taxon>
        <taxon>Actinomycetes</taxon>
        <taxon>Micromonosporales</taxon>
        <taxon>Micromonosporaceae</taxon>
        <taxon>Actinocatenispora</taxon>
    </lineage>
</organism>
<keyword evidence="9" id="KW-0902">Two-component regulatory system</keyword>
<dbReference type="InterPro" id="IPR036890">
    <property type="entry name" value="HATPase_C_sf"/>
</dbReference>
<protein>
    <recommendedName>
        <fullName evidence="3">histidine kinase</fullName>
        <ecNumber evidence="3">2.7.13.3</ecNumber>
    </recommendedName>
</protein>
<keyword evidence="6 11" id="KW-0812">Transmembrane</keyword>
<dbReference type="SMART" id="SM00388">
    <property type="entry name" value="HisKA"/>
    <property type="match status" value="1"/>
</dbReference>
<name>A0A8J4EL19_9ACTN</name>
<dbReference type="Pfam" id="PF00512">
    <property type="entry name" value="HisKA"/>
    <property type="match status" value="1"/>
</dbReference>
<evidence type="ECO:0000256" key="8">
    <source>
        <dbReference type="ARBA" id="ARBA00022989"/>
    </source>
</evidence>
<gene>
    <name evidence="14" type="ORF">NUM_03740</name>
</gene>
<dbReference type="Pfam" id="PF02518">
    <property type="entry name" value="HATPase_c"/>
    <property type="match status" value="1"/>
</dbReference>
<dbReference type="EC" id="2.7.13.3" evidence="3"/>
<dbReference type="GO" id="GO:0000155">
    <property type="term" value="F:phosphorelay sensor kinase activity"/>
    <property type="evidence" value="ECO:0007669"/>
    <property type="project" value="InterPro"/>
</dbReference>
<dbReference type="AlphaFoldDB" id="A0A8J4EL19"/>
<dbReference type="PRINTS" id="PR00344">
    <property type="entry name" value="BCTRLSENSOR"/>
</dbReference>
<dbReference type="InterPro" id="IPR004358">
    <property type="entry name" value="Sig_transdc_His_kin-like_C"/>
</dbReference>
<accession>A0A8J4EL19</accession>
<feature type="transmembrane region" description="Helical" evidence="11">
    <location>
        <begin position="55"/>
        <end position="79"/>
    </location>
</feature>
<dbReference type="SMART" id="SM00304">
    <property type="entry name" value="HAMP"/>
    <property type="match status" value="1"/>
</dbReference>
<dbReference type="PROSITE" id="PS50885">
    <property type="entry name" value="HAMP"/>
    <property type="match status" value="1"/>
</dbReference>
<evidence type="ECO:0000256" key="4">
    <source>
        <dbReference type="ARBA" id="ARBA00022553"/>
    </source>
</evidence>
<dbReference type="Gene3D" id="3.30.565.10">
    <property type="entry name" value="Histidine kinase-like ATPase, C-terminal domain"/>
    <property type="match status" value="1"/>
</dbReference>
<evidence type="ECO:0000259" key="13">
    <source>
        <dbReference type="PROSITE" id="PS50885"/>
    </source>
</evidence>
<dbReference type="InterPro" id="IPR005467">
    <property type="entry name" value="His_kinase_dom"/>
</dbReference>
<keyword evidence="8 11" id="KW-1133">Transmembrane helix</keyword>
<feature type="domain" description="HAMP" evidence="13">
    <location>
        <begin position="80"/>
        <end position="132"/>
    </location>
</feature>
<dbReference type="CDD" id="cd06225">
    <property type="entry name" value="HAMP"/>
    <property type="match status" value="1"/>
</dbReference>
<evidence type="ECO:0000256" key="3">
    <source>
        <dbReference type="ARBA" id="ARBA00012438"/>
    </source>
</evidence>
<dbReference type="SUPFAM" id="SSF158472">
    <property type="entry name" value="HAMP domain-like"/>
    <property type="match status" value="1"/>
</dbReference>
<evidence type="ECO:0000256" key="6">
    <source>
        <dbReference type="ARBA" id="ARBA00022692"/>
    </source>
</evidence>
<evidence type="ECO:0000256" key="5">
    <source>
        <dbReference type="ARBA" id="ARBA00022679"/>
    </source>
</evidence>
<evidence type="ECO:0000256" key="11">
    <source>
        <dbReference type="SAM" id="Phobius"/>
    </source>
</evidence>
<feature type="transmembrane region" description="Helical" evidence="11">
    <location>
        <begin position="12"/>
        <end position="35"/>
    </location>
</feature>
<dbReference type="InterPro" id="IPR003660">
    <property type="entry name" value="HAMP_dom"/>
</dbReference>
<sequence>MTRRARRSVRTRLTLLYAVPFFAVGALLLLVPMISVGDTEPAGTGGGRPGIDLDVHLVSVAVGLPLVALIALLLGWFVAGRYLRPLHAITATAREISATSLDRRLALPGRDEFGELAATLDDLYGRLRAAFESQRHFVANASHELRTPLSAERALLQLALDDPDATVDTLRETCRELLELNVGQEHLVDALLTLATGEQGVARAEPVDLAEVAARVASTATRDAGTRGIVLRTELRAAPTRGDRALLASLVSNLVDNALRYNRAGGRVEVGTGLDDAGRARLRVANTGPAVPPDELPRLFRPFQRLDGNRVRRGGHGLGLAIVRAVTDAHGGELAPVARPDGGLVITVTLRADLGSATTAQ</sequence>
<dbReference type="InterPro" id="IPR050428">
    <property type="entry name" value="TCS_sensor_his_kinase"/>
</dbReference>
<dbReference type="Pfam" id="PF00672">
    <property type="entry name" value="HAMP"/>
    <property type="match status" value="1"/>
</dbReference>
<keyword evidence="5" id="KW-0808">Transferase</keyword>